<dbReference type="Pfam" id="PF05860">
    <property type="entry name" value="TPS"/>
    <property type="match status" value="1"/>
</dbReference>
<dbReference type="InterPro" id="IPR012334">
    <property type="entry name" value="Pectin_lyas_fold"/>
</dbReference>
<evidence type="ECO:0000256" key="1">
    <source>
        <dbReference type="ARBA" id="ARBA00004613"/>
    </source>
</evidence>
<keyword evidence="6" id="KW-1185">Reference proteome</keyword>
<dbReference type="PANTHER" id="PTHR12338">
    <property type="entry name" value="AUTOTRANSPORTER"/>
    <property type="match status" value="1"/>
</dbReference>
<reference evidence="5 6" key="1">
    <citation type="submission" date="2024-03" db="EMBL/GenBank/DDBJ databases">
        <title>Reference genomes for the five species model microbial community.</title>
        <authorList>
            <person name="Padfield D."/>
        </authorList>
    </citation>
    <scope>NUCLEOTIDE SEQUENCE [LARGE SCALE GENOMIC DNA]</scope>
    <source>
        <strain evidence="5 6">AB1</strain>
    </source>
</reference>
<keyword evidence="3" id="KW-0732">Signal</keyword>
<protein>
    <submittedName>
        <fullName evidence="5">Filamentous hemagglutinin N-terminal domain-containing protein</fullName>
    </submittedName>
</protein>
<name>A0ABZ2S4A3_9BURK</name>
<dbReference type="SMART" id="SM00912">
    <property type="entry name" value="Haemagg_act"/>
    <property type="match status" value="1"/>
</dbReference>
<dbReference type="InterPro" id="IPR041286">
    <property type="entry name" value="MBG_2"/>
</dbReference>
<comment type="subcellular location">
    <subcellularLocation>
        <location evidence="1">Secreted</location>
    </subcellularLocation>
</comment>
<dbReference type="SUPFAM" id="SSF51126">
    <property type="entry name" value="Pectin lyase-like"/>
    <property type="match status" value="1"/>
</dbReference>
<feature type="domain" description="Filamentous haemagglutinin FhaB/tRNA nuclease CdiA-like TPS" evidence="4">
    <location>
        <begin position="49"/>
        <end position="161"/>
    </location>
</feature>
<proteinExistence type="predicted"/>
<sequence length="1365" mass="136237">MNHIYRLVWNHALRAWAVASEIARGHGRRGSSAALVVSLISAPAFALDGNALPSGGAVSSGKASIGRNGSTLTVNQQSQNVAINWQDFNVGAKATVNFAQPNGSAIALNRVLGSNGTEILGRLNANGQVWVLNPNGVLFGSGAQVNVGGLVASTLGISDADFMAGKRGFAGNGGSVVNQGAISADYVALLGEQVRNEGAIVARLGTVAMGAGSQVTLDFAGDRLLGMQIDQGAFKALADNKGLIQADGGAVLMSAKARDALIDTVVNNTGVIQARTLENRDGRILLIGDMASGTVNVSGTLDASAPDGGNGGFIETSAAHVKVADSAKVTTKASGGGNGTWLIDPVDFTIAASGGDMTGAAVGNALANGNFTIQSGTGASGTNGDINVRDTVSWTENLLTLNAQRNININAQMNASGSAGLALEYGQGAVAAGNTALYNISAPVNLASTGSFSTKLGSDGGTVHYTIITSLGAEGSMTGTDLQGMWGDLGGNYVLGADIDASATAGWNGGAGFNPIAQRDLQYDGFTGRFDGLGHIIDRLTIDRPSQHKIGLFGNASGPIANLGLTRVSINGGTSVGALVGHGDGGLSVRNVWVDGSVTGTNAVGGLVGDTYYSGLISHVYSSADVTATAAASGGFAGGLVGALRYGTLEYGYATGAVRGRIVGGLVGTADYQSGSPAKVLNSYFAGTVGGSDASPTPAEMGALVGSGVLGQFENLVWNVDTVGASVPAVSVSTGATLTNVNGLTTAQMRDAANWAGFDFATAPGSSGWAMVDGVLPMLASEWSTAIRNAHQLQLMALDKRASYTLLNDIDASATDGKDVWLGGSFASVGTWGTGTEFRGSLDGLGHTIDDLRIDAGYSNNAGLFGVISDSTIRNVGLQNASVSGYDYVGGVAGYASDSSISNAYVTGSVAGNDQTGGLIGYGARITVDNAYSAASVTGNDGVGGLAGVADMSSISNTYATGSVTGNSNAGGLLGSGVATAVANSYYASTAAGGGAINNGGMAGGAFGGNAYGSARTYAALTDADTFAGWNLDTAGGGANVWRIYDGATTPLLKAFLKRLDATVNNDSTVYNGSAQGSAAGYTVGAHDDSLLLGTGNVTGGGTNAGGYALTLSGLYSTQRGYDIVAANGVLTIDKAPLSVTVGDITKTYDGTTSANGTAAISSGTLYGGDTLSGGSFAYADKNAGMGKVVTVSGVVVSDGNGGGNYDISYVDNTNSTIDKANATVTANSGTVTYNGQTQRVAGFTVTGLMNNETASVLAGLTESGGVGIDAGRYVHAISGADGNYALTFVDGALTIDPAESGGGGTGGAPIPRMPALPRYVAANVSATAADDKPRIASTATAALRVDRPECQMNLPVYLLTDNCK</sequence>
<dbReference type="InterPro" id="IPR008638">
    <property type="entry name" value="FhaB/CdiA-like_TPS"/>
</dbReference>
<dbReference type="EMBL" id="CP148753">
    <property type="protein sequence ID" value="WXR73762.1"/>
    <property type="molecule type" value="Genomic_DNA"/>
</dbReference>
<evidence type="ECO:0000256" key="3">
    <source>
        <dbReference type="ARBA" id="ARBA00022729"/>
    </source>
</evidence>
<dbReference type="Pfam" id="PF13018">
    <property type="entry name" value="ESPR"/>
    <property type="match status" value="1"/>
</dbReference>
<dbReference type="Pfam" id="PF18676">
    <property type="entry name" value="MBG_2"/>
    <property type="match status" value="1"/>
</dbReference>
<evidence type="ECO:0000313" key="5">
    <source>
        <dbReference type="EMBL" id="WXR73762.1"/>
    </source>
</evidence>
<dbReference type="InterPro" id="IPR050909">
    <property type="entry name" value="Bact_Autotransporter_VF"/>
</dbReference>
<dbReference type="Gene3D" id="2.160.20.10">
    <property type="entry name" value="Single-stranded right-handed beta-helix, Pectin lyase-like"/>
    <property type="match status" value="1"/>
</dbReference>
<evidence type="ECO:0000256" key="2">
    <source>
        <dbReference type="ARBA" id="ARBA00022525"/>
    </source>
</evidence>
<dbReference type="NCBIfam" id="TIGR01901">
    <property type="entry name" value="adhes_NPXG"/>
    <property type="match status" value="1"/>
</dbReference>
<dbReference type="InterPro" id="IPR011493">
    <property type="entry name" value="GLUG"/>
</dbReference>
<keyword evidence="2" id="KW-0964">Secreted</keyword>
<evidence type="ECO:0000259" key="4">
    <source>
        <dbReference type="SMART" id="SM00912"/>
    </source>
</evidence>
<gene>
    <name evidence="5" type="ORF">WHX56_29775</name>
</gene>
<dbReference type="Gene3D" id="2.160.20.110">
    <property type="match status" value="2"/>
</dbReference>
<dbReference type="InterPro" id="IPR041248">
    <property type="entry name" value="YDG"/>
</dbReference>
<dbReference type="Proteomes" id="UP001456224">
    <property type="component" value="Chromosome"/>
</dbReference>
<dbReference type="Pfam" id="PF18657">
    <property type="entry name" value="YDG"/>
    <property type="match status" value="1"/>
</dbReference>
<dbReference type="PANTHER" id="PTHR12338:SF8">
    <property type="entry name" value="HEME_HEMOPEXIN-BINDING PROTEIN"/>
    <property type="match status" value="1"/>
</dbReference>
<dbReference type="Pfam" id="PF07581">
    <property type="entry name" value="Glug"/>
    <property type="match status" value="1"/>
</dbReference>
<evidence type="ECO:0000313" key="6">
    <source>
        <dbReference type="Proteomes" id="UP001456224"/>
    </source>
</evidence>
<accession>A0ABZ2S4A3</accession>
<dbReference type="RefSeq" id="WP_338879774.1">
    <property type="nucleotide sequence ID" value="NZ_CP148753.1"/>
</dbReference>
<dbReference type="InterPro" id="IPR011050">
    <property type="entry name" value="Pectin_lyase_fold/virulence"/>
</dbReference>
<dbReference type="InterPro" id="IPR024973">
    <property type="entry name" value="ESPR"/>
</dbReference>
<organism evidence="5 6">
    <name type="scientific">Achromobacter veterisilvae</name>
    <dbReference type="NCBI Taxonomy" id="2069367"/>
    <lineage>
        <taxon>Bacteria</taxon>
        <taxon>Pseudomonadati</taxon>
        <taxon>Pseudomonadota</taxon>
        <taxon>Betaproteobacteria</taxon>
        <taxon>Burkholderiales</taxon>
        <taxon>Alcaligenaceae</taxon>
        <taxon>Achromobacter</taxon>
    </lineage>
</organism>